<keyword evidence="2" id="KW-1185">Reference proteome</keyword>
<dbReference type="InterPro" id="IPR051710">
    <property type="entry name" value="Phosphatase_SH3-domain"/>
</dbReference>
<evidence type="ECO:0000313" key="2">
    <source>
        <dbReference type="Proteomes" id="UP000037510"/>
    </source>
</evidence>
<dbReference type="CDD" id="cd07067">
    <property type="entry name" value="HP_PGM_like"/>
    <property type="match status" value="1"/>
</dbReference>
<dbReference type="Pfam" id="PF00300">
    <property type="entry name" value="His_Phos_1"/>
    <property type="match status" value="1"/>
</dbReference>
<sequence length="162" mass="18269">MRHGERVDLTYGHWVEHCFDSGTYSRKDLNLPLKLADRAGGADSYYKDTPLTRVGQFQAQLVGEALRLAGITVRHVYASAALRCVETANYFLQDLMAIALQRVEADDRTPHSYQISKNLLKVPYCALGAMRDKPFELVCPPCPPSINSSSGRFDWRILKDLH</sequence>
<reference evidence="1 2" key="1">
    <citation type="journal article" date="2015" name="Genome Biol. Evol.">
        <title>The genome of winter moth (Operophtera brumata) provides a genomic perspective on sexual dimorphism and phenology.</title>
        <authorList>
            <person name="Derks M.F."/>
            <person name="Smit S."/>
            <person name="Salis L."/>
            <person name="Schijlen E."/>
            <person name="Bossers A."/>
            <person name="Mateman C."/>
            <person name="Pijl A.S."/>
            <person name="de Ridder D."/>
            <person name="Groenen M.A."/>
            <person name="Visser M.E."/>
            <person name="Megens H.J."/>
        </authorList>
    </citation>
    <scope>NUCLEOTIDE SEQUENCE [LARGE SCALE GENOMIC DNA]</scope>
    <source>
        <strain evidence="1">WM2013NL</strain>
        <tissue evidence="1">Head and thorax</tissue>
    </source>
</reference>
<dbReference type="PANTHER" id="PTHR16469">
    <property type="entry name" value="UBIQUITIN-ASSOCIATED AND SH3 DOMAIN-CONTAINING BA-RELATED"/>
    <property type="match status" value="1"/>
</dbReference>
<gene>
    <name evidence="1" type="ORF">OBRU01_12630</name>
</gene>
<evidence type="ECO:0000313" key="1">
    <source>
        <dbReference type="EMBL" id="KOB72104.1"/>
    </source>
</evidence>
<dbReference type="SUPFAM" id="SSF53254">
    <property type="entry name" value="Phosphoglycerate mutase-like"/>
    <property type="match status" value="1"/>
</dbReference>
<organism evidence="1 2">
    <name type="scientific">Operophtera brumata</name>
    <name type="common">Winter moth</name>
    <name type="synonym">Phalaena brumata</name>
    <dbReference type="NCBI Taxonomy" id="104452"/>
    <lineage>
        <taxon>Eukaryota</taxon>
        <taxon>Metazoa</taxon>
        <taxon>Ecdysozoa</taxon>
        <taxon>Arthropoda</taxon>
        <taxon>Hexapoda</taxon>
        <taxon>Insecta</taxon>
        <taxon>Pterygota</taxon>
        <taxon>Neoptera</taxon>
        <taxon>Endopterygota</taxon>
        <taxon>Lepidoptera</taxon>
        <taxon>Glossata</taxon>
        <taxon>Ditrysia</taxon>
        <taxon>Geometroidea</taxon>
        <taxon>Geometridae</taxon>
        <taxon>Larentiinae</taxon>
        <taxon>Operophtera</taxon>
    </lineage>
</organism>
<comment type="caution">
    <text evidence="1">The sequence shown here is derived from an EMBL/GenBank/DDBJ whole genome shotgun (WGS) entry which is preliminary data.</text>
</comment>
<dbReference type="PANTHER" id="PTHR16469:SF27">
    <property type="entry name" value="UBIQUITIN-ASSOCIATED AND SH3 DOMAIN-CONTAINING BA-RELATED"/>
    <property type="match status" value="1"/>
</dbReference>
<dbReference type="GO" id="GO:0016791">
    <property type="term" value="F:phosphatase activity"/>
    <property type="evidence" value="ECO:0007669"/>
    <property type="project" value="UniProtKB-ARBA"/>
</dbReference>
<protein>
    <submittedName>
        <fullName evidence="1">Ecdysteroid-phosphate phosphatase</fullName>
    </submittedName>
</protein>
<dbReference type="Proteomes" id="UP000037510">
    <property type="component" value="Unassembled WGS sequence"/>
</dbReference>
<name>A0A0L7L9N6_OPEBR</name>
<dbReference type="STRING" id="104452.A0A0L7L9N6"/>
<dbReference type="AlphaFoldDB" id="A0A0L7L9N6"/>
<dbReference type="InterPro" id="IPR029033">
    <property type="entry name" value="His_PPase_superfam"/>
</dbReference>
<dbReference type="InterPro" id="IPR013078">
    <property type="entry name" value="His_Pase_superF_clade-1"/>
</dbReference>
<dbReference type="EMBL" id="JTDY01002104">
    <property type="protein sequence ID" value="KOB72104.1"/>
    <property type="molecule type" value="Genomic_DNA"/>
</dbReference>
<feature type="non-terminal residue" evidence="1">
    <location>
        <position position="1"/>
    </location>
</feature>
<accession>A0A0L7L9N6</accession>
<proteinExistence type="predicted"/>
<dbReference type="Gene3D" id="3.40.50.1240">
    <property type="entry name" value="Phosphoglycerate mutase-like"/>
    <property type="match status" value="1"/>
</dbReference>
<feature type="non-terminal residue" evidence="1">
    <location>
        <position position="162"/>
    </location>
</feature>